<dbReference type="InterPro" id="IPR000182">
    <property type="entry name" value="GNAT_dom"/>
</dbReference>
<protein>
    <submittedName>
        <fullName evidence="2">GNAT family N-acetyltransferase</fullName>
    </submittedName>
</protein>
<dbReference type="Gene3D" id="3.40.630.30">
    <property type="match status" value="1"/>
</dbReference>
<gene>
    <name evidence="2" type="ORF">K8W17_05575</name>
</gene>
<dbReference type="AlphaFoldDB" id="A0A921B415"/>
<name>A0A921B415_9LACO</name>
<dbReference type="PANTHER" id="PTHR43792">
    <property type="entry name" value="GNAT FAMILY, PUTATIVE (AFU_ORTHOLOGUE AFUA_3G00765)-RELATED-RELATED"/>
    <property type="match status" value="1"/>
</dbReference>
<dbReference type="SUPFAM" id="SSF55729">
    <property type="entry name" value="Acyl-CoA N-acyltransferases (Nat)"/>
    <property type="match status" value="1"/>
</dbReference>
<reference evidence="2" key="1">
    <citation type="journal article" date="2021" name="PeerJ">
        <title>Extensive microbial diversity within the chicken gut microbiome revealed by metagenomics and culture.</title>
        <authorList>
            <person name="Gilroy R."/>
            <person name="Ravi A."/>
            <person name="Getino M."/>
            <person name="Pursley I."/>
            <person name="Horton D.L."/>
            <person name="Alikhan N.F."/>
            <person name="Baker D."/>
            <person name="Gharbi K."/>
            <person name="Hall N."/>
            <person name="Watson M."/>
            <person name="Adriaenssens E.M."/>
            <person name="Foster-Nyarko E."/>
            <person name="Jarju S."/>
            <person name="Secka A."/>
            <person name="Antonio M."/>
            <person name="Oren A."/>
            <person name="Chaudhuri R.R."/>
            <person name="La Ragione R."/>
            <person name="Hildebrand F."/>
            <person name="Pallen M.J."/>
        </authorList>
    </citation>
    <scope>NUCLEOTIDE SEQUENCE</scope>
    <source>
        <strain evidence="2">CHK173-2119</strain>
    </source>
</reference>
<proteinExistence type="predicted"/>
<accession>A0A921B415</accession>
<dbReference type="EMBL" id="DYXY01000141">
    <property type="protein sequence ID" value="HJE15529.1"/>
    <property type="molecule type" value="Genomic_DNA"/>
</dbReference>
<dbReference type="InterPro" id="IPR016181">
    <property type="entry name" value="Acyl_CoA_acyltransferase"/>
</dbReference>
<reference evidence="2" key="2">
    <citation type="submission" date="2021-09" db="EMBL/GenBank/DDBJ databases">
        <authorList>
            <person name="Gilroy R."/>
        </authorList>
    </citation>
    <scope>NUCLEOTIDE SEQUENCE</scope>
    <source>
        <strain evidence="2">CHK173-2119</strain>
    </source>
</reference>
<feature type="domain" description="N-acetyltransferase" evidence="1">
    <location>
        <begin position="8"/>
        <end position="157"/>
    </location>
</feature>
<evidence type="ECO:0000313" key="2">
    <source>
        <dbReference type="EMBL" id="HJE15529.1"/>
    </source>
</evidence>
<comment type="caution">
    <text evidence="2">The sequence shown here is derived from an EMBL/GenBank/DDBJ whole genome shotgun (WGS) entry which is preliminary data.</text>
</comment>
<sequence length="157" mass="18131">MKINTKRCQIREFHVKNLVPFMAYHNDLDWMKYQGFKGLTLAAYQQALLVVNDDLTQGKQLAVVDLDDQKLIGDLYICQEEDVFHLGYTIAPRFARQGYDTEAVTALIDWLAVYQGARVIRAEVALGNLNSERLLIKLGFQYLTTTDQIKCYELHLR</sequence>
<evidence type="ECO:0000313" key="3">
    <source>
        <dbReference type="Proteomes" id="UP000774947"/>
    </source>
</evidence>
<evidence type="ECO:0000259" key="1">
    <source>
        <dbReference type="PROSITE" id="PS51186"/>
    </source>
</evidence>
<organism evidence="2 3">
    <name type="scientific">Lapidilactobacillus dextrinicus</name>
    <dbReference type="NCBI Taxonomy" id="51664"/>
    <lineage>
        <taxon>Bacteria</taxon>
        <taxon>Bacillati</taxon>
        <taxon>Bacillota</taxon>
        <taxon>Bacilli</taxon>
        <taxon>Lactobacillales</taxon>
        <taxon>Lactobacillaceae</taxon>
        <taxon>Lapidilactobacillus</taxon>
    </lineage>
</organism>
<dbReference type="GO" id="GO:0016747">
    <property type="term" value="F:acyltransferase activity, transferring groups other than amino-acyl groups"/>
    <property type="evidence" value="ECO:0007669"/>
    <property type="project" value="InterPro"/>
</dbReference>
<dbReference type="InterPro" id="IPR051531">
    <property type="entry name" value="N-acetyltransferase"/>
</dbReference>
<dbReference type="Proteomes" id="UP000774947">
    <property type="component" value="Unassembled WGS sequence"/>
</dbReference>
<dbReference type="PROSITE" id="PS51186">
    <property type="entry name" value="GNAT"/>
    <property type="match status" value="1"/>
</dbReference>
<dbReference type="Pfam" id="PF13302">
    <property type="entry name" value="Acetyltransf_3"/>
    <property type="match status" value="1"/>
</dbReference>
<dbReference type="PANTHER" id="PTHR43792:SF1">
    <property type="entry name" value="N-ACETYLTRANSFERASE DOMAIN-CONTAINING PROTEIN"/>
    <property type="match status" value="1"/>
</dbReference>